<protein>
    <submittedName>
        <fullName evidence="2">Uncharacterized protein</fullName>
    </submittedName>
</protein>
<organism evidence="2 3">
    <name type="scientific">Plicaturopsis crispa FD-325 SS-3</name>
    <dbReference type="NCBI Taxonomy" id="944288"/>
    <lineage>
        <taxon>Eukaryota</taxon>
        <taxon>Fungi</taxon>
        <taxon>Dikarya</taxon>
        <taxon>Basidiomycota</taxon>
        <taxon>Agaricomycotina</taxon>
        <taxon>Agaricomycetes</taxon>
        <taxon>Agaricomycetidae</taxon>
        <taxon>Amylocorticiales</taxon>
        <taxon>Amylocorticiaceae</taxon>
        <taxon>Plicatura</taxon>
        <taxon>Plicaturopsis crispa</taxon>
    </lineage>
</organism>
<feature type="region of interest" description="Disordered" evidence="1">
    <location>
        <begin position="74"/>
        <end position="256"/>
    </location>
</feature>
<feature type="compositionally biased region" description="Basic residues" evidence="1">
    <location>
        <begin position="247"/>
        <end position="256"/>
    </location>
</feature>
<feature type="compositionally biased region" description="Basic and acidic residues" evidence="1">
    <location>
        <begin position="233"/>
        <end position="246"/>
    </location>
</feature>
<dbReference type="Proteomes" id="UP000053263">
    <property type="component" value="Unassembled WGS sequence"/>
</dbReference>
<feature type="region of interest" description="Disordered" evidence="1">
    <location>
        <begin position="1"/>
        <end position="40"/>
    </location>
</feature>
<sequence>MSGKTLSNGTLGLRFMQNARSKQTTQVEADRAKVKDDGEWGVTEEIREAWGIGSSSKPPSQTVSYETSYLPFLFPSLPGSSSDMPPESSKPKGRRNFNKKGQEVEPKVAETEAPAPPGKPPQDGLSNASSASRRPTSISGSSLNAIPTARMSKPTKDPSKTAKSIIHDISGVGTDLRRPTPKSNTFMKPSGVDEPAAARQLAGNTIPTDDEIKLSADGNAPSLGAASRGNRKRDRDSAAGRSDVDGKRKKKKKGAE</sequence>
<feature type="compositionally biased region" description="Basic and acidic residues" evidence="1">
    <location>
        <begin position="100"/>
        <end position="110"/>
    </location>
</feature>
<accession>A0A0C9SKF5</accession>
<keyword evidence="3" id="KW-1185">Reference proteome</keyword>
<evidence type="ECO:0000256" key="1">
    <source>
        <dbReference type="SAM" id="MobiDB-lite"/>
    </source>
</evidence>
<evidence type="ECO:0000313" key="2">
    <source>
        <dbReference type="EMBL" id="KII83646.1"/>
    </source>
</evidence>
<evidence type="ECO:0000313" key="3">
    <source>
        <dbReference type="Proteomes" id="UP000053263"/>
    </source>
</evidence>
<feature type="compositionally biased region" description="Polar residues" evidence="1">
    <location>
        <begin position="1"/>
        <end position="10"/>
    </location>
</feature>
<feature type="compositionally biased region" description="Polar residues" evidence="1">
    <location>
        <begin position="18"/>
        <end position="27"/>
    </location>
</feature>
<gene>
    <name evidence="2" type="ORF">PLICRDRAFT_47122</name>
</gene>
<feature type="compositionally biased region" description="Basic and acidic residues" evidence="1">
    <location>
        <begin position="28"/>
        <end position="40"/>
    </location>
</feature>
<dbReference type="OrthoDB" id="3251271at2759"/>
<dbReference type="EMBL" id="KN832575">
    <property type="protein sequence ID" value="KII83646.1"/>
    <property type="molecule type" value="Genomic_DNA"/>
</dbReference>
<proteinExistence type="predicted"/>
<dbReference type="HOGENOM" id="CLU_078256_0_0_1"/>
<feature type="compositionally biased region" description="Polar residues" evidence="1">
    <location>
        <begin position="124"/>
        <end position="145"/>
    </location>
</feature>
<dbReference type="AlphaFoldDB" id="A0A0C9SKF5"/>
<reference evidence="2 3" key="1">
    <citation type="submission" date="2014-06" db="EMBL/GenBank/DDBJ databases">
        <title>Evolutionary Origins and Diversification of the Mycorrhizal Mutualists.</title>
        <authorList>
            <consortium name="DOE Joint Genome Institute"/>
            <consortium name="Mycorrhizal Genomics Consortium"/>
            <person name="Kohler A."/>
            <person name="Kuo A."/>
            <person name="Nagy L.G."/>
            <person name="Floudas D."/>
            <person name="Copeland A."/>
            <person name="Barry K.W."/>
            <person name="Cichocki N."/>
            <person name="Veneault-Fourrey C."/>
            <person name="LaButti K."/>
            <person name="Lindquist E.A."/>
            <person name="Lipzen A."/>
            <person name="Lundell T."/>
            <person name="Morin E."/>
            <person name="Murat C."/>
            <person name="Riley R."/>
            <person name="Ohm R."/>
            <person name="Sun H."/>
            <person name="Tunlid A."/>
            <person name="Henrissat B."/>
            <person name="Grigoriev I.V."/>
            <person name="Hibbett D.S."/>
            <person name="Martin F."/>
        </authorList>
    </citation>
    <scope>NUCLEOTIDE SEQUENCE [LARGE SCALE GENOMIC DNA]</scope>
    <source>
        <strain evidence="2 3">FD-325 SS-3</strain>
    </source>
</reference>
<name>A0A0C9SKF5_PLICR</name>